<feature type="domain" description="RING-type" evidence="4">
    <location>
        <begin position="22"/>
        <end position="68"/>
    </location>
</feature>
<accession>A0A0K0CYI0</accession>
<name>A0A0K0CYI0_ANGCA</name>
<dbReference type="Pfam" id="PF13920">
    <property type="entry name" value="zf-C3HC4_3"/>
    <property type="match status" value="1"/>
</dbReference>
<evidence type="ECO:0000256" key="1">
    <source>
        <dbReference type="ARBA" id="ARBA00022771"/>
    </source>
</evidence>
<keyword evidence="2" id="KW-0862">Zinc</keyword>
<evidence type="ECO:0000256" key="2">
    <source>
        <dbReference type="ARBA" id="ARBA00022833"/>
    </source>
</evidence>
<dbReference type="InterPro" id="IPR001841">
    <property type="entry name" value="Znf_RING"/>
</dbReference>
<keyword evidence="1 3" id="KW-0479">Metal-binding</keyword>
<organism evidence="5 6">
    <name type="scientific">Angiostrongylus cantonensis</name>
    <name type="common">Rat lungworm</name>
    <dbReference type="NCBI Taxonomy" id="6313"/>
    <lineage>
        <taxon>Eukaryota</taxon>
        <taxon>Metazoa</taxon>
        <taxon>Ecdysozoa</taxon>
        <taxon>Nematoda</taxon>
        <taxon>Chromadorea</taxon>
        <taxon>Rhabditida</taxon>
        <taxon>Rhabditina</taxon>
        <taxon>Rhabditomorpha</taxon>
        <taxon>Strongyloidea</taxon>
        <taxon>Metastrongylidae</taxon>
        <taxon>Angiostrongylus</taxon>
    </lineage>
</organism>
<dbReference type="AlphaFoldDB" id="A0A0K0CYI0"/>
<keyword evidence="5" id="KW-1185">Reference proteome</keyword>
<dbReference type="Gene3D" id="3.30.40.10">
    <property type="entry name" value="Zinc/RING finger domain, C3HC4 (zinc finger)"/>
    <property type="match status" value="1"/>
</dbReference>
<reference evidence="5" key="1">
    <citation type="submission" date="2012-09" db="EMBL/GenBank/DDBJ databases">
        <authorList>
            <person name="Martin A.A."/>
        </authorList>
    </citation>
    <scope>NUCLEOTIDE SEQUENCE</scope>
</reference>
<dbReference type="InterPro" id="IPR013083">
    <property type="entry name" value="Znf_RING/FYVE/PHD"/>
</dbReference>
<protein>
    <submittedName>
        <fullName evidence="6">RING-type domain-containing protein</fullName>
    </submittedName>
</protein>
<proteinExistence type="predicted"/>
<dbReference type="OrthoDB" id="6381204at2759"/>
<sequence length="123" mass="13829">MIDKYLAEEGAEQEISFDDDVCCVCLSRVASVHAYPCGHRISCRLCATIMLKASVKAQEKYFRCIICRSKVYRLRYIRSNPIVAVCKPEAPFALTVLHRGVFNSLRCPITSSRSTMSSSFRPG</sequence>
<dbReference type="WBParaSite" id="ACAC_0000270301-mRNA-1">
    <property type="protein sequence ID" value="ACAC_0000270301-mRNA-1"/>
    <property type="gene ID" value="ACAC_0000270301"/>
</dbReference>
<evidence type="ECO:0000256" key="3">
    <source>
        <dbReference type="PROSITE-ProRule" id="PRU00175"/>
    </source>
</evidence>
<dbReference type="SUPFAM" id="SSF57850">
    <property type="entry name" value="RING/U-box"/>
    <property type="match status" value="1"/>
</dbReference>
<reference evidence="6" key="2">
    <citation type="submission" date="2017-02" db="UniProtKB">
        <authorList>
            <consortium name="WormBaseParasite"/>
        </authorList>
    </citation>
    <scope>IDENTIFICATION</scope>
</reference>
<dbReference type="STRING" id="6313.A0A0K0CYI0"/>
<evidence type="ECO:0000313" key="6">
    <source>
        <dbReference type="WBParaSite" id="ACAC_0000270301-mRNA-1"/>
    </source>
</evidence>
<keyword evidence="1 3" id="KW-0863">Zinc-finger</keyword>
<dbReference type="GO" id="GO:0008270">
    <property type="term" value="F:zinc ion binding"/>
    <property type="evidence" value="ECO:0007669"/>
    <property type="project" value="UniProtKB-KW"/>
</dbReference>
<dbReference type="PROSITE" id="PS50089">
    <property type="entry name" value="ZF_RING_2"/>
    <property type="match status" value="1"/>
</dbReference>
<evidence type="ECO:0000259" key="4">
    <source>
        <dbReference type="PROSITE" id="PS50089"/>
    </source>
</evidence>
<dbReference type="Proteomes" id="UP000035642">
    <property type="component" value="Unassembled WGS sequence"/>
</dbReference>
<evidence type="ECO:0000313" key="5">
    <source>
        <dbReference type="Proteomes" id="UP000035642"/>
    </source>
</evidence>